<dbReference type="Proteomes" id="UP000516957">
    <property type="component" value="Unassembled WGS sequence"/>
</dbReference>
<proteinExistence type="predicted"/>
<sequence length="159" mass="17115">MIASADLRRDGRLPMDVDGVEDAFGSELDLLGALQLRWHTRLAGRIERELMNDPMDLERAVVAAWRATADELPGVRAIVDAHRAHPLDDEMAAAMARAETKERAFLAVMAGRASAYDAGAAGVGARLEATAREGWTPAPVGAELERPTLLHRLRAALAA</sequence>
<keyword evidence="2" id="KW-1185">Reference proteome</keyword>
<dbReference type="EMBL" id="JACCBE010000001">
    <property type="protein sequence ID" value="NYD58080.1"/>
    <property type="molecule type" value="Genomic_DNA"/>
</dbReference>
<name>A0A7Y9F1U5_9ACTN</name>
<accession>A0A7Y9F1U5</accession>
<evidence type="ECO:0000313" key="1">
    <source>
        <dbReference type="EMBL" id="NYD58080.1"/>
    </source>
</evidence>
<gene>
    <name evidence="1" type="ORF">BKA08_002318</name>
</gene>
<organism evidence="1 2">
    <name type="scientific">Nocardioides marinisabuli</name>
    <dbReference type="NCBI Taxonomy" id="419476"/>
    <lineage>
        <taxon>Bacteria</taxon>
        <taxon>Bacillati</taxon>
        <taxon>Actinomycetota</taxon>
        <taxon>Actinomycetes</taxon>
        <taxon>Propionibacteriales</taxon>
        <taxon>Nocardioidaceae</taxon>
        <taxon>Nocardioides</taxon>
    </lineage>
</organism>
<reference evidence="1 2" key="1">
    <citation type="submission" date="2020-07" db="EMBL/GenBank/DDBJ databases">
        <title>Sequencing the genomes of 1000 actinobacteria strains.</title>
        <authorList>
            <person name="Klenk H.-P."/>
        </authorList>
    </citation>
    <scope>NUCLEOTIDE SEQUENCE [LARGE SCALE GENOMIC DNA]</scope>
    <source>
        <strain evidence="1 2">DSM 18965</strain>
    </source>
</reference>
<protein>
    <submittedName>
        <fullName evidence="1">Uncharacterized protein</fullName>
    </submittedName>
</protein>
<evidence type="ECO:0000313" key="2">
    <source>
        <dbReference type="Proteomes" id="UP000516957"/>
    </source>
</evidence>
<dbReference type="RefSeq" id="WP_258016899.1">
    <property type="nucleotide sequence ID" value="NZ_CP059163.1"/>
</dbReference>
<comment type="caution">
    <text evidence="1">The sequence shown here is derived from an EMBL/GenBank/DDBJ whole genome shotgun (WGS) entry which is preliminary data.</text>
</comment>
<dbReference type="AlphaFoldDB" id="A0A7Y9F1U5"/>